<evidence type="ECO:0000313" key="3">
    <source>
        <dbReference type="Proteomes" id="UP001295462"/>
    </source>
</evidence>
<protein>
    <recommendedName>
        <fullName evidence="1">DUF4123 domain-containing protein</fullName>
    </recommendedName>
</protein>
<accession>A0AAU9QWS7</accession>
<name>A0AAU9QWS7_9VIBR</name>
<evidence type="ECO:0000313" key="2">
    <source>
        <dbReference type="EMBL" id="CAH1603549.1"/>
    </source>
</evidence>
<sequence length="197" mass="22451">MPITQLNPEWDIKPIPPLFSSGDEKLYVLIEPTLWPDWEESLSDCEAVPLFAKTRFAAVGNGPLLVEILEKQKLETVQNHLEATPSGCLVVTANSTDIESLATSLRNRLFVQHGQAQAMMRFYEPRKLVMFIGSLNSNQRQQFFPLLTRIQWFDRQWLGASWQTPENSQNIPVTWDLTPSQIQTMNLISAHWQGVSA</sequence>
<dbReference type="AlphaFoldDB" id="A0AAU9QWS7"/>
<evidence type="ECO:0000259" key="1">
    <source>
        <dbReference type="Pfam" id="PF13503"/>
    </source>
</evidence>
<proteinExistence type="predicted"/>
<feature type="domain" description="DUF4123" evidence="1">
    <location>
        <begin position="31"/>
        <end position="142"/>
    </location>
</feature>
<dbReference type="Proteomes" id="UP001295462">
    <property type="component" value="Unassembled WGS sequence"/>
</dbReference>
<dbReference type="RefSeq" id="WP_409590155.1">
    <property type="nucleotide sequence ID" value="NZ_CAKMTZ010000124.1"/>
</dbReference>
<dbReference type="EMBL" id="CAKMUD010000128">
    <property type="protein sequence ID" value="CAH1603549.1"/>
    <property type="molecule type" value="Genomic_DNA"/>
</dbReference>
<dbReference type="Pfam" id="PF13503">
    <property type="entry name" value="DUF4123"/>
    <property type="match status" value="1"/>
</dbReference>
<dbReference type="InterPro" id="IPR025391">
    <property type="entry name" value="DUF4123"/>
</dbReference>
<gene>
    <name evidence="2" type="ORF">THF1A12_700004</name>
</gene>
<reference evidence="2" key="1">
    <citation type="submission" date="2022-01" db="EMBL/GenBank/DDBJ databases">
        <authorList>
            <person name="Lagorce A."/>
        </authorList>
    </citation>
    <scope>NUCLEOTIDE SEQUENCE</scope>
    <source>
        <strain evidence="2">Th15_F1_A12</strain>
    </source>
</reference>
<organism evidence="2 3">
    <name type="scientific">Vibrio jasicida</name>
    <dbReference type="NCBI Taxonomy" id="766224"/>
    <lineage>
        <taxon>Bacteria</taxon>
        <taxon>Pseudomonadati</taxon>
        <taxon>Pseudomonadota</taxon>
        <taxon>Gammaproteobacteria</taxon>
        <taxon>Vibrionales</taxon>
        <taxon>Vibrionaceae</taxon>
        <taxon>Vibrio</taxon>
    </lineage>
</organism>
<comment type="caution">
    <text evidence="2">The sequence shown here is derived from an EMBL/GenBank/DDBJ whole genome shotgun (WGS) entry which is preliminary data.</text>
</comment>